<dbReference type="EMBL" id="CP071794">
    <property type="protein sequence ID" value="QTD56141.1"/>
    <property type="molecule type" value="Genomic_DNA"/>
</dbReference>
<feature type="region of interest" description="Disordered" evidence="1">
    <location>
        <begin position="244"/>
        <end position="272"/>
    </location>
</feature>
<gene>
    <name evidence="4" type="ORF">J4G78_00595</name>
</gene>
<feature type="transmembrane region" description="Helical" evidence="2">
    <location>
        <begin position="277"/>
        <end position="300"/>
    </location>
</feature>
<accession>A0ABX7T4T0</accession>
<dbReference type="RefSeq" id="WP_207987963.1">
    <property type="nucleotide sequence ID" value="NZ_CP071794.1"/>
</dbReference>
<keyword evidence="2" id="KW-1133">Transmembrane helix</keyword>
<feature type="region of interest" description="Disordered" evidence="1">
    <location>
        <begin position="52"/>
        <end position="71"/>
    </location>
</feature>
<feature type="chain" id="PRO_5045187186" evidence="3">
    <location>
        <begin position="28"/>
        <end position="301"/>
    </location>
</feature>
<evidence type="ECO:0000256" key="2">
    <source>
        <dbReference type="SAM" id="Phobius"/>
    </source>
</evidence>
<keyword evidence="2" id="KW-0472">Membrane</keyword>
<feature type="signal peptide" evidence="3">
    <location>
        <begin position="1"/>
        <end position="27"/>
    </location>
</feature>
<dbReference type="InterPro" id="IPR046505">
    <property type="entry name" value="DUF6683"/>
</dbReference>
<evidence type="ECO:0000313" key="5">
    <source>
        <dbReference type="Proteomes" id="UP000663923"/>
    </source>
</evidence>
<reference evidence="4 5" key="1">
    <citation type="submission" date="2021-03" db="EMBL/GenBank/DDBJ databases">
        <title>Complete genome of Parasphingorhabdus_sp.JHSY0214.</title>
        <authorList>
            <person name="Yoo J.H."/>
            <person name="Bae J.W."/>
        </authorList>
    </citation>
    <scope>NUCLEOTIDE SEQUENCE [LARGE SCALE GENOMIC DNA]</scope>
    <source>
        <strain evidence="4 5">JHSY0214</strain>
    </source>
</reference>
<evidence type="ECO:0000256" key="3">
    <source>
        <dbReference type="SAM" id="SignalP"/>
    </source>
</evidence>
<keyword evidence="5" id="KW-1185">Reference proteome</keyword>
<keyword evidence="2" id="KW-0812">Transmembrane</keyword>
<evidence type="ECO:0000313" key="4">
    <source>
        <dbReference type="EMBL" id="QTD56141.1"/>
    </source>
</evidence>
<proteinExistence type="predicted"/>
<organism evidence="4 5">
    <name type="scientific">Parasphingorhabdus cellanae</name>
    <dbReference type="NCBI Taxonomy" id="2806553"/>
    <lineage>
        <taxon>Bacteria</taxon>
        <taxon>Pseudomonadati</taxon>
        <taxon>Pseudomonadota</taxon>
        <taxon>Alphaproteobacteria</taxon>
        <taxon>Sphingomonadales</taxon>
        <taxon>Sphingomonadaceae</taxon>
        <taxon>Parasphingorhabdus</taxon>
    </lineage>
</organism>
<feature type="compositionally biased region" description="Basic and acidic residues" evidence="1">
    <location>
        <begin position="249"/>
        <end position="265"/>
    </location>
</feature>
<keyword evidence="3" id="KW-0732">Signal</keyword>
<sequence>MRKYPSKFLATLSVLAAGLFGLSPAHAQFDIGGGFIDAGVHGAVMKGVTKKARKSARTPVPGTAQRAPFSAGQQKAALQYEPSMQQRKKNFANFVKKTRKADPAGATQLEQMLTQNDVIGLISREVSSAGLSVNNVADAYTIWWITAWDGAQGTNRDLTRGLVSPVQQQATTALLSTPQFMGATDAQKQELADAYLVQAALIGGYVEATQSDPAQLDKVKAAIKQGARAAGMDLDKMILTDSRGFQPRETSDASDAKPDQPEERLASATEKSGENEFSYGLIALASGVGLAGAFGLGRLLR</sequence>
<dbReference type="Pfam" id="PF20388">
    <property type="entry name" value="DUF6683"/>
    <property type="match status" value="1"/>
</dbReference>
<evidence type="ECO:0000256" key="1">
    <source>
        <dbReference type="SAM" id="MobiDB-lite"/>
    </source>
</evidence>
<dbReference type="Proteomes" id="UP000663923">
    <property type="component" value="Chromosome"/>
</dbReference>
<protein>
    <submittedName>
        <fullName evidence="4">Uncharacterized protein</fullName>
    </submittedName>
</protein>
<name>A0ABX7T4T0_9SPHN</name>